<reference evidence="3 4" key="1">
    <citation type="journal article" date="2020" name="Mol. Biol. Evol.">
        <title>Distinct Expression and Methylation Patterns for Genes with Different Fates following a Single Whole-Genome Duplication in Flowering Plants.</title>
        <authorList>
            <person name="Shi T."/>
            <person name="Rahmani R.S."/>
            <person name="Gugger P.F."/>
            <person name="Wang M."/>
            <person name="Li H."/>
            <person name="Zhang Y."/>
            <person name="Li Z."/>
            <person name="Wang Q."/>
            <person name="Van de Peer Y."/>
            <person name="Marchal K."/>
            <person name="Chen J."/>
        </authorList>
    </citation>
    <scope>NUCLEOTIDE SEQUENCE [LARGE SCALE GENOMIC DNA]</scope>
    <source>
        <tissue evidence="3">Leaf</tissue>
    </source>
</reference>
<keyword evidence="4" id="KW-1185">Reference proteome</keyword>
<dbReference type="EMBL" id="DUZY01000005">
    <property type="protein sequence ID" value="DAD38733.1"/>
    <property type="molecule type" value="Genomic_DNA"/>
</dbReference>
<accession>A0A822Z2J9</accession>
<feature type="region of interest" description="Disordered" evidence="1">
    <location>
        <begin position="11"/>
        <end position="108"/>
    </location>
</feature>
<evidence type="ECO:0000313" key="4">
    <source>
        <dbReference type="Proteomes" id="UP000607653"/>
    </source>
</evidence>
<dbReference type="AlphaFoldDB" id="A0A822Z2J9"/>
<comment type="caution">
    <text evidence="3">The sequence shown here is derived from an EMBL/GenBank/DDBJ whole genome shotgun (WGS) entry which is preliminary data.</text>
</comment>
<dbReference type="PANTHER" id="PTHR33205:SF1">
    <property type="entry name" value="TRANSMEMBRANE PROTEIN"/>
    <property type="match status" value="1"/>
</dbReference>
<sequence>MLKFSGWPRLTWGRKAGSVNNGSLIGSHTRHPNDNTTCTTSSIPPPKIEPPTVVALYCRGPSFGPTAPKRNERPTSAPTLQHQMGKGGKGNDARRPGRRALGSKASGATCVQRLDGSRDSAIHTKYRISLRSSSMREPIYPLPRVVF</sequence>
<evidence type="ECO:0000313" key="2">
    <source>
        <dbReference type="EMBL" id="DAD38728.1"/>
    </source>
</evidence>
<dbReference type="AntiFam" id="ANF00034">
    <property type="entry name" value="Antisense to 5.8S rRNA"/>
</dbReference>
<evidence type="ECO:0000313" key="3">
    <source>
        <dbReference type="EMBL" id="DAD38733.1"/>
    </source>
</evidence>
<dbReference type="Proteomes" id="UP000607653">
    <property type="component" value="Unassembled WGS sequence"/>
</dbReference>
<name>A0A822Z2J9_NELNU</name>
<evidence type="ECO:0000256" key="1">
    <source>
        <dbReference type="SAM" id="MobiDB-lite"/>
    </source>
</evidence>
<dbReference type="EMBL" id="DUZY01000005">
    <property type="protein sequence ID" value="DAD38728.1"/>
    <property type="molecule type" value="Genomic_DNA"/>
</dbReference>
<protein>
    <submittedName>
        <fullName evidence="3">Uncharacterized protein</fullName>
    </submittedName>
</protein>
<dbReference type="PANTHER" id="PTHR33205">
    <property type="entry name" value="TRANSMEMBRANE PROTEIN"/>
    <property type="match status" value="1"/>
</dbReference>
<gene>
    <name evidence="2" type="ORF">HUJ06_013050</name>
    <name evidence="3" type="ORF">HUJ06_013055</name>
</gene>
<organism evidence="3 4">
    <name type="scientific">Nelumbo nucifera</name>
    <name type="common">Sacred lotus</name>
    <dbReference type="NCBI Taxonomy" id="4432"/>
    <lineage>
        <taxon>Eukaryota</taxon>
        <taxon>Viridiplantae</taxon>
        <taxon>Streptophyta</taxon>
        <taxon>Embryophyta</taxon>
        <taxon>Tracheophyta</taxon>
        <taxon>Spermatophyta</taxon>
        <taxon>Magnoliopsida</taxon>
        <taxon>Proteales</taxon>
        <taxon>Nelumbonaceae</taxon>
        <taxon>Nelumbo</taxon>
    </lineage>
</organism>
<proteinExistence type="predicted"/>